<dbReference type="InterPro" id="IPR036291">
    <property type="entry name" value="NAD(P)-bd_dom_sf"/>
</dbReference>
<dbReference type="GO" id="GO:0016491">
    <property type="term" value="F:oxidoreductase activity"/>
    <property type="evidence" value="ECO:0007669"/>
    <property type="project" value="UniProtKB-KW"/>
</dbReference>
<gene>
    <name evidence="4" type="ORF">CLV74_105212</name>
</gene>
<protein>
    <submittedName>
        <fullName evidence="4">Putative dehydrogenase</fullName>
    </submittedName>
</protein>
<dbReference type="SUPFAM" id="SSF55347">
    <property type="entry name" value="Glyceraldehyde-3-phosphate dehydrogenase-like, C-terminal domain"/>
    <property type="match status" value="1"/>
</dbReference>
<evidence type="ECO:0000259" key="3">
    <source>
        <dbReference type="Pfam" id="PF22725"/>
    </source>
</evidence>
<dbReference type="AlphaFoldDB" id="A0A2T0WU65"/>
<keyword evidence="1" id="KW-0560">Oxidoreductase</keyword>
<dbReference type="PANTHER" id="PTHR43818">
    <property type="entry name" value="BCDNA.GH03377"/>
    <property type="match status" value="1"/>
</dbReference>
<dbReference type="OrthoDB" id="9776544at2"/>
<dbReference type="SUPFAM" id="SSF51735">
    <property type="entry name" value="NAD(P)-binding Rossmann-fold domains"/>
    <property type="match status" value="1"/>
</dbReference>
<dbReference type="Gene3D" id="3.30.360.10">
    <property type="entry name" value="Dihydrodipicolinate Reductase, domain 2"/>
    <property type="match status" value="1"/>
</dbReference>
<reference evidence="4 5" key="1">
    <citation type="submission" date="2018-03" db="EMBL/GenBank/DDBJ databases">
        <title>Genomic Encyclopedia of Archaeal and Bacterial Type Strains, Phase II (KMG-II): from individual species to whole genera.</title>
        <authorList>
            <person name="Goeker M."/>
        </authorList>
    </citation>
    <scope>NUCLEOTIDE SEQUENCE [LARGE SCALE GENOMIC DNA]</scope>
    <source>
        <strain evidence="4 5">DSM 100212</strain>
    </source>
</reference>
<dbReference type="Gene3D" id="3.40.50.720">
    <property type="entry name" value="NAD(P)-binding Rossmann-like Domain"/>
    <property type="match status" value="1"/>
</dbReference>
<evidence type="ECO:0000259" key="2">
    <source>
        <dbReference type="Pfam" id="PF01408"/>
    </source>
</evidence>
<evidence type="ECO:0000313" key="4">
    <source>
        <dbReference type="EMBL" id="PRY90231.1"/>
    </source>
</evidence>
<dbReference type="GO" id="GO:0000166">
    <property type="term" value="F:nucleotide binding"/>
    <property type="evidence" value="ECO:0007669"/>
    <property type="project" value="InterPro"/>
</dbReference>
<feature type="domain" description="GFO/IDH/MocA-like oxidoreductase" evidence="3">
    <location>
        <begin position="130"/>
        <end position="264"/>
    </location>
</feature>
<comment type="caution">
    <text evidence="4">The sequence shown here is derived from an EMBL/GenBank/DDBJ whole genome shotgun (WGS) entry which is preliminary data.</text>
</comment>
<dbReference type="PANTHER" id="PTHR43818:SF11">
    <property type="entry name" value="BCDNA.GH03377"/>
    <property type="match status" value="1"/>
</dbReference>
<dbReference type="InterPro" id="IPR055170">
    <property type="entry name" value="GFO_IDH_MocA-like_dom"/>
</dbReference>
<keyword evidence="5" id="KW-1185">Reference proteome</keyword>
<dbReference type="Proteomes" id="UP000238392">
    <property type="component" value="Unassembled WGS sequence"/>
</dbReference>
<dbReference type="InterPro" id="IPR000683">
    <property type="entry name" value="Gfo/Idh/MocA-like_OxRdtase_N"/>
</dbReference>
<name>A0A2T0WU65_9RHOB</name>
<dbReference type="InterPro" id="IPR050463">
    <property type="entry name" value="Gfo/Idh/MocA_oxidrdct_glycsds"/>
</dbReference>
<proteinExistence type="predicted"/>
<accession>A0A2T0WU65</accession>
<dbReference type="Pfam" id="PF22725">
    <property type="entry name" value="GFO_IDH_MocA_C3"/>
    <property type="match status" value="1"/>
</dbReference>
<sequence>MTKPLNIGVIGAGNISGSYLSREAAFRGLKYVAVADLNLDAAKARADEFGVRALSVDELLADPEVDLVLNLTIPAAHFAVTKAALEAGKHVYSEKPYVLSLEEGRELAALATEKGLRLGSAPDTILGTSHQLARHIIDSGMVGRITSGTCAVMSHGMEDWHPNPDFFFLKGGGPVLDLGPYYIANLVQLLGPVARVGALSSIPSPTRTIGSEPRRGEEIPVETPTTIHALLEFANGAVITFVSSWDVWQHDLQPMALYGTEGTIHVPDPNFFDGEVRVTNRKEPADLPAWDHPMGPANREVPWGKVADYRTAGLADMALAIAEGRPHRCNDAFALHVVEVMTGILTSGETGTFVPMTTTCERPEALTPDAARALMKQEETV</sequence>
<feature type="domain" description="Gfo/Idh/MocA-like oxidoreductase N-terminal" evidence="2">
    <location>
        <begin position="5"/>
        <end position="118"/>
    </location>
</feature>
<dbReference type="Pfam" id="PF01408">
    <property type="entry name" value="GFO_IDH_MocA"/>
    <property type="match status" value="1"/>
</dbReference>
<evidence type="ECO:0000313" key="5">
    <source>
        <dbReference type="Proteomes" id="UP000238392"/>
    </source>
</evidence>
<organism evidence="4 5">
    <name type="scientific">Donghicola tyrosinivorans</name>
    <dbReference type="NCBI Taxonomy" id="1652492"/>
    <lineage>
        <taxon>Bacteria</taxon>
        <taxon>Pseudomonadati</taxon>
        <taxon>Pseudomonadota</taxon>
        <taxon>Alphaproteobacteria</taxon>
        <taxon>Rhodobacterales</taxon>
        <taxon>Roseobacteraceae</taxon>
        <taxon>Donghicola</taxon>
    </lineage>
</organism>
<dbReference type="RefSeq" id="WP_106264044.1">
    <property type="nucleotide sequence ID" value="NZ_PVTQ01000005.1"/>
</dbReference>
<evidence type="ECO:0000256" key="1">
    <source>
        <dbReference type="ARBA" id="ARBA00023002"/>
    </source>
</evidence>
<dbReference type="EMBL" id="PVTQ01000005">
    <property type="protein sequence ID" value="PRY90231.1"/>
    <property type="molecule type" value="Genomic_DNA"/>
</dbReference>